<sequence>MATTSRRRRSLLPNPEIEPTISVPRAGELLELGRAASYEAAKRGDIPTIRIGRKLAVPTAKLLALLGLS</sequence>
<evidence type="ECO:0000313" key="2">
    <source>
        <dbReference type="Proteomes" id="UP001500902"/>
    </source>
</evidence>
<name>A0ABP7EMC4_9ACTN</name>
<comment type="caution">
    <text evidence="1">The sequence shown here is derived from an EMBL/GenBank/DDBJ whole genome shotgun (WGS) entry which is preliminary data.</text>
</comment>
<keyword evidence="2" id="KW-1185">Reference proteome</keyword>
<organism evidence="1 2">
    <name type="scientific">Nonomuraea antimicrobica</name>
    <dbReference type="NCBI Taxonomy" id="561173"/>
    <lineage>
        <taxon>Bacteria</taxon>
        <taxon>Bacillati</taxon>
        <taxon>Actinomycetota</taxon>
        <taxon>Actinomycetes</taxon>
        <taxon>Streptosporangiales</taxon>
        <taxon>Streptosporangiaceae</taxon>
        <taxon>Nonomuraea</taxon>
    </lineage>
</organism>
<dbReference type="EMBL" id="BAAAZP010000256">
    <property type="protein sequence ID" value="GAA3721089.1"/>
    <property type="molecule type" value="Genomic_DNA"/>
</dbReference>
<evidence type="ECO:0008006" key="3">
    <source>
        <dbReference type="Google" id="ProtNLM"/>
    </source>
</evidence>
<dbReference type="RefSeq" id="WP_344897590.1">
    <property type="nucleotide sequence ID" value="NZ_BAAAZP010000256.1"/>
</dbReference>
<protein>
    <recommendedName>
        <fullName evidence="3">DNA binding domain-containing protein, excisionase family</fullName>
    </recommendedName>
</protein>
<gene>
    <name evidence="1" type="ORF">GCM10022224_103610</name>
</gene>
<proteinExistence type="predicted"/>
<dbReference type="Proteomes" id="UP001500902">
    <property type="component" value="Unassembled WGS sequence"/>
</dbReference>
<reference evidence="2" key="1">
    <citation type="journal article" date="2019" name="Int. J. Syst. Evol. Microbiol.">
        <title>The Global Catalogue of Microorganisms (GCM) 10K type strain sequencing project: providing services to taxonomists for standard genome sequencing and annotation.</title>
        <authorList>
            <consortium name="The Broad Institute Genomics Platform"/>
            <consortium name="The Broad Institute Genome Sequencing Center for Infectious Disease"/>
            <person name="Wu L."/>
            <person name="Ma J."/>
        </authorList>
    </citation>
    <scope>NUCLEOTIDE SEQUENCE [LARGE SCALE GENOMIC DNA]</scope>
    <source>
        <strain evidence="2">JCM 16904</strain>
    </source>
</reference>
<accession>A0ABP7EMC4</accession>
<evidence type="ECO:0000313" key="1">
    <source>
        <dbReference type="EMBL" id="GAA3721089.1"/>
    </source>
</evidence>